<reference evidence="2" key="1">
    <citation type="submission" date="2020-04" db="EMBL/GenBank/DDBJ databases">
        <authorList>
            <person name="Alioto T."/>
            <person name="Alioto T."/>
            <person name="Gomez Garrido J."/>
        </authorList>
    </citation>
    <scope>NUCLEOTIDE SEQUENCE</scope>
    <source>
        <strain evidence="2">A484AB</strain>
    </source>
</reference>
<protein>
    <submittedName>
        <fullName evidence="2">Uncharacterized protein</fullName>
    </submittedName>
</protein>
<dbReference type="GO" id="GO:0000795">
    <property type="term" value="C:synaptonemal complex"/>
    <property type="evidence" value="ECO:0007669"/>
    <property type="project" value="InterPro"/>
</dbReference>
<feature type="compositionally biased region" description="Basic and acidic residues" evidence="1">
    <location>
        <begin position="89"/>
        <end position="100"/>
    </location>
</feature>
<dbReference type="GO" id="GO:0007130">
    <property type="term" value="P:synaptonemal complex assembly"/>
    <property type="evidence" value="ECO:0007669"/>
    <property type="project" value="InterPro"/>
</dbReference>
<comment type="caution">
    <text evidence="2">The sequence shown here is derived from an EMBL/GenBank/DDBJ whole genome shotgun (WGS) entry which is preliminary data.</text>
</comment>
<dbReference type="InterPro" id="IPR008827">
    <property type="entry name" value="SYCP1"/>
</dbReference>
<keyword evidence="3" id="KW-1185">Reference proteome</keyword>
<gene>
    <name evidence="2" type="ORF">PACLA_8A000180</name>
</gene>
<dbReference type="AlphaFoldDB" id="A0A7D9IS65"/>
<name>A0A7D9IS65_PARCT</name>
<evidence type="ECO:0000313" key="2">
    <source>
        <dbReference type="EMBL" id="CAB4012532.1"/>
    </source>
</evidence>
<feature type="region of interest" description="Disordered" evidence="1">
    <location>
        <begin position="385"/>
        <end position="417"/>
    </location>
</feature>
<dbReference type="PANTHER" id="PTHR46918">
    <property type="entry name" value="SYNAPTONEMAL COMPLEX PROTEIN 1"/>
    <property type="match status" value="1"/>
</dbReference>
<feature type="compositionally biased region" description="Basic residues" evidence="1">
    <location>
        <begin position="396"/>
        <end position="406"/>
    </location>
</feature>
<dbReference type="Gene3D" id="1.10.287.1490">
    <property type="match status" value="1"/>
</dbReference>
<organism evidence="2 3">
    <name type="scientific">Paramuricea clavata</name>
    <name type="common">Red gorgonian</name>
    <name type="synonym">Violescent sea-whip</name>
    <dbReference type="NCBI Taxonomy" id="317549"/>
    <lineage>
        <taxon>Eukaryota</taxon>
        <taxon>Metazoa</taxon>
        <taxon>Cnidaria</taxon>
        <taxon>Anthozoa</taxon>
        <taxon>Octocorallia</taxon>
        <taxon>Malacalcyonacea</taxon>
        <taxon>Plexauridae</taxon>
        <taxon>Paramuricea</taxon>
    </lineage>
</organism>
<feature type="compositionally biased region" description="Basic and acidic residues" evidence="1">
    <location>
        <begin position="39"/>
        <end position="48"/>
    </location>
</feature>
<accession>A0A7D9IS65</accession>
<dbReference type="PANTHER" id="PTHR46918:SF1">
    <property type="entry name" value="SYNAPTONEMAL COMPLEX PROTEIN 1"/>
    <property type="match status" value="1"/>
</dbReference>
<sequence>MSNTKVLRQQLSSKEKELNSLENKNKIMQNQLTSKTKQHKDLQQEMKTLKNNSTTQTKRIKVLEKKNESLETEIEQKNSENDNLQEENENLKEEMAKTKKENAKEIKDLKQLQSVVDKGVAHSKSLEEEIKKLQDTTEKALKDKDEAQCSFDKDRAELCATLENYKAENEVIIAQKEKDLEKFKQNKEIEMEKQVKKIKELEQQLEDLNKSKLEGEKAKNKQIMDKDAEINILKEQLLEKEEETSENVEMQRVAETPSRAEHIVPCTPKTPRSILKQSAQPSKKRRVAFSYEKSKSYSSDEDDKAYKIFKPSEKKTVPRKGTSPAIPTKAVRPNVRHSPAPSQASALARKSNQSPFNRSTKKNSPEEATPDDELKQFNELFPAINYQPEKKSVAGKGKKASFRGKKTQISPRKKQPDVDWFDNDAFFGFDG</sequence>
<evidence type="ECO:0000313" key="3">
    <source>
        <dbReference type="Proteomes" id="UP001152795"/>
    </source>
</evidence>
<proteinExistence type="predicted"/>
<feature type="compositionally biased region" description="Basic and acidic residues" evidence="1">
    <location>
        <begin position="304"/>
        <end position="316"/>
    </location>
</feature>
<feature type="compositionally biased region" description="Polar residues" evidence="1">
    <location>
        <begin position="340"/>
        <end position="358"/>
    </location>
</feature>
<feature type="compositionally biased region" description="Basic and acidic residues" evidence="1">
    <location>
        <begin position="61"/>
        <end position="80"/>
    </location>
</feature>
<dbReference type="Proteomes" id="UP001152795">
    <property type="component" value="Unassembled WGS sequence"/>
</dbReference>
<evidence type="ECO:0000256" key="1">
    <source>
        <dbReference type="SAM" id="MobiDB-lite"/>
    </source>
</evidence>
<feature type="region of interest" description="Disordered" evidence="1">
    <location>
        <begin position="34"/>
        <end position="100"/>
    </location>
</feature>
<dbReference type="OrthoDB" id="10064612at2759"/>
<feature type="region of interest" description="Disordered" evidence="1">
    <location>
        <begin position="237"/>
        <end position="372"/>
    </location>
</feature>
<dbReference type="EMBL" id="CACRXK020007547">
    <property type="protein sequence ID" value="CAB4012532.1"/>
    <property type="molecule type" value="Genomic_DNA"/>
</dbReference>